<evidence type="ECO:0000313" key="2">
    <source>
        <dbReference type="EMBL" id="MBY31370.1"/>
    </source>
</evidence>
<gene>
    <name evidence="2" type="ORF">g.20650</name>
</gene>
<feature type="region of interest" description="Disordered" evidence="1">
    <location>
        <begin position="197"/>
        <end position="218"/>
    </location>
</feature>
<organism evidence="2">
    <name type="scientific">Schizaphis graminum</name>
    <name type="common">Green bug aphid</name>
    <dbReference type="NCBI Taxonomy" id="13262"/>
    <lineage>
        <taxon>Eukaryota</taxon>
        <taxon>Metazoa</taxon>
        <taxon>Ecdysozoa</taxon>
        <taxon>Arthropoda</taxon>
        <taxon>Hexapoda</taxon>
        <taxon>Insecta</taxon>
        <taxon>Pterygota</taxon>
        <taxon>Neoptera</taxon>
        <taxon>Paraneoptera</taxon>
        <taxon>Hemiptera</taxon>
        <taxon>Sternorrhyncha</taxon>
        <taxon>Aphidomorpha</taxon>
        <taxon>Aphidoidea</taxon>
        <taxon>Aphididae</taxon>
        <taxon>Aphidini</taxon>
        <taxon>Schizaphis</taxon>
    </lineage>
</organism>
<dbReference type="EMBL" id="GGMR01018751">
    <property type="protein sequence ID" value="MBY31370.1"/>
    <property type="molecule type" value="Transcribed_RNA"/>
</dbReference>
<evidence type="ECO:0000256" key="1">
    <source>
        <dbReference type="SAM" id="MobiDB-lite"/>
    </source>
</evidence>
<protein>
    <submittedName>
        <fullName evidence="2">Uncharacterized protein</fullName>
    </submittedName>
</protein>
<reference evidence="2" key="1">
    <citation type="submission" date="2018-04" db="EMBL/GenBank/DDBJ databases">
        <title>Transcriptome of Schizaphis graminum biotype I.</title>
        <authorList>
            <person name="Scully E.D."/>
            <person name="Geib S.M."/>
            <person name="Palmer N.A."/>
            <person name="Koch K."/>
            <person name="Bradshaw J."/>
            <person name="Heng-Moss T."/>
            <person name="Sarath G."/>
        </authorList>
    </citation>
    <scope>NUCLEOTIDE SEQUENCE</scope>
</reference>
<accession>A0A2S2PPH9</accession>
<feature type="compositionally biased region" description="Polar residues" evidence="1">
    <location>
        <begin position="199"/>
        <end position="218"/>
    </location>
</feature>
<sequence length="218" mass="24298">MIRLQKNFHKSFCLAHLKLYYFLKFHHMDTSLALSTTIACPGDGLMGGKDVFNIESLLLSRLLKATAKLDVWLVIESCDIVLLNFTPWAAGLLYGNLHGEFGGAGSNSKPRLSVPASFMWLLTSSSFLDESRLNILRPRPSGSSKLLLPTRFFRCILSSMMMCRSYGVSKSTSRMVENLCGYTQSMATIINPTEMHNRPVNSVSQKHQPSLNSKNLSS</sequence>
<dbReference type="AlphaFoldDB" id="A0A2S2PPH9"/>
<proteinExistence type="predicted"/>
<name>A0A2S2PPH9_SCHGA</name>